<organism evidence="3 4">
    <name type="scientific">Necator americanus</name>
    <name type="common">Human hookworm</name>
    <dbReference type="NCBI Taxonomy" id="51031"/>
    <lineage>
        <taxon>Eukaryota</taxon>
        <taxon>Metazoa</taxon>
        <taxon>Ecdysozoa</taxon>
        <taxon>Nematoda</taxon>
        <taxon>Chromadorea</taxon>
        <taxon>Rhabditida</taxon>
        <taxon>Rhabditina</taxon>
        <taxon>Rhabditomorpha</taxon>
        <taxon>Strongyloidea</taxon>
        <taxon>Ancylostomatidae</taxon>
        <taxon>Bunostominae</taxon>
        <taxon>Necator</taxon>
    </lineage>
</organism>
<feature type="chain" id="PRO_5047010573" description="Secreted protein" evidence="2">
    <location>
        <begin position="20"/>
        <end position="111"/>
    </location>
</feature>
<evidence type="ECO:0000313" key="4">
    <source>
        <dbReference type="Proteomes" id="UP001303046"/>
    </source>
</evidence>
<reference evidence="3 4" key="1">
    <citation type="submission" date="2023-08" db="EMBL/GenBank/DDBJ databases">
        <title>A Necator americanus chromosomal reference genome.</title>
        <authorList>
            <person name="Ilik V."/>
            <person name="Petrzelkova K.J."/>
            <person name="Pardy F."/>
            <person name="Fuh T."/>
            <person name="Niatou-Singa F.S."/>
            <person name="Gouil Q."/>
            <person name="Baker L."/>
            <person name="Ritchie M.E."/>
            <person name="Jex A.R."/>
            <person name="Gazzola D."/>
            <person name="Li H."/>
            <person name="Toshio Fujiwara R."/>
            <person name="Zhan B."/>
            <person name="Aroian R.V."/>
            <person name="Pafco B."/>
            <person name="Schwarz E.M."/>
        </authorList>
    </citation>
    <scope>NUCLEOTIDE SEQUENCE [LARGE SCALE GENOMIC DNA]</scope>
    <source>
        <strain evidence="3 4">Aroian</strain>
        <tissue evidence="3">Whole animal</tissue>
    </source>
</reference>
<evidence type="ECO:0000313" key="3">
    <source>
        <dbReference type="EMBL" id="KAK6758539.1"/>
    </source>
</evidence>
<protein>
    <recommendedName>
        <fullName evidence="5">Secreted protein</fullName>
    </recommendedName>
</protein>
<name>A0ABR1E763_NECAM</name>
<evidence type="ECO:0000256" key="2">
    <source>
        <dbReference type="SAM" id="SignalP"/>
    </source>
</evidence>
<evidence type="ECO:0000256" key="1">
    <source>
        <dbReference type="SAM" id="MobiDB-lite"/>
    </source>
</evidence>
<dbReference type="Proteomes" id="UP001303046">
    <property type="component" value="Unassembled WGS sequence"/>
</dbReference>
<proteinExistence type="predicted"/>
<accession>A0ABR1E763</accession>
<evidence type="ECO:0008006" key="5">
    <source>
        <dbReference type="Google" id="ProtNLM"/>
    </source>
</evidence>
<sequence>MSSFFRLPAVLFLSRGVSISGCSTFCVELRSFLRVSFQMPMKDGYERIMSWAFDYGPITALATERSRLRSCSTLQVVFTRLQQKWRKQVNSTLPANPRPQTQKFHFRRGQK</sequence>
<feature type="signal peptide" evidence="2">
    <location>
        <begin position="1"/>
        <end position="19"/>
    </location>
</feature>
<feature type="compositionally biased region" description="Polar residues" evidence="1">
    <location>
        <begin position="89"/>
        <end position="103"/>
    </location>
</feature>
<dbReference type="EMBL" id="JAVFWL010000005">
    <property type="protein sequence ID" value="KAK6758539.1"/>
    <property type="molecule type" value="Genomic_DNA"/>
</dbReference>
<gene>
    <name evidence="3" type="primary">Necator_chrV.g20808</name>
    <name evidence="3" type="ORF">RB195_016015</name>
</gene>
<feature type="region of interest" description="Disordered" evidence="1">
    <location>
        <begin position="89"/>
        <end position="111"/>
    </location>
</feature>
<keyword evidence="4" id="KW-1185">Reference proteome</keyword>
<comment type="caution">
    <text evidence="3">The sequence shown here is derived from an EMBL/GenBank/DDBJ whole genome shotgun (WGS) entry which is preliminary data.</text>
</comment>
<keyword evidence="2" id="KW-0732">Signal</keyword>